<dbReference type="Proteomes" id="UP001211907">
    <property type="component" value="Unassembled WGS sequence"/>
</dbReference>
<dbReference type="GO" id="GO:0005524">
    <property type="term" value="F:ATP binding"/>
    <property type="evidence" value="ECO:0007669"/>
    <property type="project" value="InterPro"/>
</dbReference>
<sequence length="317" mass="35331">MRDETALGQSSVLRKRLEIAKYISDQIAIAFETIDTNSTNVGTIINQDLTNAISLDISEFDKGTDNAGFFEYPWKPGVCTLKIAEEADILFSNITARTADGFFEAISVKIHFIGRIPSESRLIAKSRSQSLHFNSFKHQIVKELATGLAHMHSLGFSHGNIKLENTGIGADGFAKLIDFGAETLNRSMSQENELLWKSSKISNVFAADALSFAITAFEILSGRPAIYPLKKSNSGNVIYDKIKTDFDFNFIDPTLRKILIECWQSTPSADYSVMKIWGKLKNSQENILPIEIGPESVYMRNFLSVKSIDGNEDVFYT</sequence>
<gene>
    <name evidence="2" type="ORF">HK100_007767</name>
</gene>
<feature type="domain" description="Protein kinase" evidence="1">
    <location>
        <begin position="1"/>
        <end position="287"/>
    </location>
</feature>
<protein>
    <recommendedName>
        <fullName evidence="1">Protein kinase domain-containing protein</fullName>
    </recommendedName>
</protein>
<proteinExistence type="predicted"/>
<dbReference type="SUPFAM" id="SSF56112">
    <property type="entry name" value="Protein kinase-like (PK-like)"/>
    <property type="match status" value="1"/>
</dbReference>
<dbReference type="Pfam" id="PF07714">
    <property type="entry name" value="PK_Tyr_Ser-Thr"/>
    <property type="match status" value="1"/>
</dbReference>
<evidence type="ECO:0000313" key="2">
    <source>
        <dbReference type="EMBL" id="KAJ3130651.1"/>
    </source>
</evidence>
<dbReference type="AlphaFoldDB" id="A0AAD5T694"/>
<dbReference type="GO" id="GO:0004672">
    <property type="term" value="F:protein kinase activity"/>
    <property type="evidence" value="ECO:0007669"/>
    <property type="project" value="InterPro"/>
</dbReference>
<dbReference type="InterPro" id="IPR000719">
    <property type="entry name" value="Prot_kinase_dom"/>
</dbReference>
<reference evidence="2" key="1">
    <citation type="submission" date="2020-05" db="EMBL/GenBank/DDBJ databases">
        <title>Phylogenomic resolution of chytrid fungi.</title>
        <authorList>
            <person name="Stajich J.E."/>
            <person name="Amses K."/>
            <person name="Simmons R."/>
            <person name="Seto K."/>
            <person name="Myers J."/>
            <person name="Bonds A."/>
            <person name="Quandt C.A."/>
            <person name="Barry K."/>
            <person name="Liu P."/>
            <person name="Grigoriev I."/>
            <person name="Longcore J.E."/>
            <person name="James T.Y."/>
        </authorList>
    </citation>
    <scope>NUCLEOTIDE SEQUENCE</scope>
    <source>
        <strain evidence="2">JEL0513</strain>
    </source>
</reference>
<dbReference type="Gene3D" id="1.10.510.10">
    <property type="entry name" value="Transferase(Phosphotransferase) domain 1"/>
    <property type="match status" value="1"/>
</dbReference>
<name>A0AAD5T694_9FUNG</name>
<accession>A0AAD5T694</accession>
<dbReference type="InterPro" id="IPR011009">
    <property type="entry name" value="Kinase-like_dom_sf"/>
</dbReference>
<dbReference type="InterPro" id="IPR001245">
    <property type="entry name" value="Ser-Thr/Tyr_kinase_cat_dom"/>
</dbReference>
<keyword evidence="3" id="KW-1185">Reference proteome</keyword>
<dbReference type="EMBL" id="JADGJH010000369">
    <property type="protein sequence ID" value="KAJ3130651.1"/>
    <property type="molecule type" value="Genomic_DNA"/>
</dbReference>
<comment type="caution">
    <text evidence="2">The sequence shown here is derived from an EMBL/GenBank/DDBJ whole genome shotgun (WGS) entry which is preliminary data.</text>
</comment>
<evidence type="ECO:0000259" key="1">
    <source>
        <dbReference type="PROSITE" id="PS50011"/>
    </source>
</evidence>
<organism evidence="2 3">
    <name type="scientific">Physocladia obscura</name>
    <dbReference type="NCBI Taxonomy" id="109957"/>
    <lineage>
        <taxon>Eukaryota</taxon>
        <taxon>Fungi</taxon>
        <taxon>Fungi incertae sedis</taxon>
        <taxon>Chytridiomycota</taxon>
        <taxon>Chytridiomycota incertae sedis</taxon>
        <taxon>Chytridiomycetes</taxon>
        <taxon>Chytridiales</taxon>
        <taxon>Chytriomycetaceae</taxon>
        <taxon>Physocladia</taxon>
    </lineage>
</organism>
<dbReference type="PROSITE" id="PS50011">
    <property type="entry name" value="PROTEIN_KINASE_DOM"/>
    <property type="match status" value="1"/>
</dbReference>
<evidence type="ECO:0000313" key="3">
    <source>
        <dbReference type="Proteomes" id="UP001211907"/>
    </source>
</evidence>